<feature type="transmembrane region" description="Helical" evidence="1">
    <location>
        <begin position="535"/>
        <end position="560"/>
    </location>
</feature>
<keyword evidence="1" id="KW-0472">Membrane</keyword>
<protein>
    <submittedName>
        <fullName evidence="2">Uncharacterized protein</fullName>
    </submittedName>
</protein>
<gene>
    <name evidence="2" type="ORF">CC78DRAFT_618493</name>
</gene>
<accession>A0A9P4K4G2</accession>
<feature type="transmembrane region" description="Helical" evidence="1">
    <location>
        <begin position="39"/>
        <end position="58"/>
    </location>
</feature>
<name>A0A9P4K4G2_9PLEO</name>
<dbReference type="AlphaFoldDB" id="A0A9P4K4G2"/>
<comment type="caution">
    <text evidence="2">The sequence shown here is derived from an EMBL/GenBank/DDBJ whole genome shotgun (WGS) entry which is preliminary data.</text>
</comment>
<evidence type="ECO:0000256" key="1">
    <source>
        <dbReference type="SAM" id="Phobius"/>
    </source>
</evidence>
<organism evidence="2 3">
    <name type="scientific">Lojkania enalia</name>
    <dbReference type="NCBI Taxonomy" id="147567"/>
    <lineage>
        <taxon>Eukaryota</taxon>
        <taxon>Fungi</taxon>
        <taxon>Dikarya</taxon>
        <taxon>Ascomycota</taxon>
        <taxon>Pezizomycotina</taxon>
        <taxon>Dothideomycetes</taxon>
        <taxon>Pleosporomycetidae</taxon>
        <taxon>Pleosporales</taxon>
        <taxon>Pleosporales incertae sedis</taxon>
        <taxon>Lojkania</taxon>
    </lineage>
</organism>
<evidence type="ECO:0000313" key="3">
    <source>
        <dbReference type="Proteomes" id="UP000800093"/>
    </source>
</evidence>
<evidence type="ECO:0000313" key="2">
    <source>
        <dbReference type="EMBL" id="KAF2262432.1"/>
    </source>
</evidence>
<keyword evidence="1" id="KW-1133">Transmembrane helix</keyword>
<dbReference type="OrthoDB" id="3540210at2759"/>
<proteinExistence type="predicted"/>
<dbReference type="EMBL" id="ML986640">
    <property type="protein sequence ID" value="KAF2262432.1"/>
    <property type="molecule type" value="Genomic_DNA"/>
</dbReference>
<dbReference type="Proteomes" id="UP000800093">
    <property type="component" value="Unassembled WGS sequence"/>
</dbReference>
<keyword evidence="3" id="KW-1185">Reference proteome</keyword>
<feature type="transmembrane region" description="Helical" evidence="1">
    <location>
        <begin position="117"/>
        <end position="137"/>
    </location>
</feature>
<sequence>MTSELPGGHVEDDVYIGIWINRLYGPVHGATLTLDRQSGGLLIAFLALYVTVTGKSFWRIVRFWCHFFLSSIAHPDGVYHQRQAILRNWESAPDAAWEFIKIAVAWRRRARSNWTRLIPPLILAVFVTAGFAIAGLFSSHVTASEANEVLLYGKNCYSNTSAGELVTISNRYRKFAEDLVYAMQCYQDLTPGKCQAFAKTRLNYRIDRNATCPFENEMCRTEFGNVLLETGFLDSNEHFGINFEPRFQYRLRQHCAPLVTQGFSNISTDSQNPNNQFMQYFYGEPVGEPNSNDTFMFQVPATAAQNNVSLSRNLEQTIAYRLAVRSQLDFSPVPQLLVPNALTSVYFLEASGIRYLHRVEDPWFSATTPLQDPLSKSQYFVADDPAGVVGCSTQIYLCNPQLPPESRCVNKLTNISLSDLQGTWPDQKDRAAILGTQAAVTGLWTGQPALFAWMPGLPSLLASRTLLGQEQHSPLPSNMWQREAEYSLQATLASMQASGIETSRVGTAWPNQEVCYPKEACQKLCRNQKIRSPRFYSFSVLGLSLILCLGLFIMILAAYLENILDWVIKLRGQNQESIYARLEWQTNSTLHFQRLAHEALGLGTWTRTSDFIPVTEPVEKLGILDISDPKHTRLTDPMVRDEFKKESLYYHEKMSSSTISI</sequence>
<keyword evidence="1" id="KW-0812">Transmembrane</keyword>
<reference evidence="3" key="1">
    <citation type="journal article" date="2020" name="Stud. Mycol.">
        <title>101 Dothideomycetes genomes: A test case for predicting lifestyles and emergence of pathogens.</title>
        <authorList>
            <person name="Haridas S."/>
            <person name="Albert R."/>
            <person name="Binder M."/>
            <person name="Bloem J."/>
            <person name="LaButti K."/>
            <person name="Salamov A."/>
            <person name="Andreopoulos B."/>
            <person name="Baker S."/>
            <person name="Barry K."/>
            <person name="Bills G."/>
            <person name="Bluhm B."/>
            <person name="Cannon C."/>
            <person name="Castanera R."/>
            <person name="Culley D."/>
            <person name="Daum C."/>
            <person name="Ezra D."/>
            <person name="Gonzalez J."/>
            <person name="Henrissat B."/>
            <person name="Kuo A."/>
            <person name="Liang C."/>
            <person name="Lipzen A."/>
            <person name="Lutzoni F."/>
            <person name="Magnuson J."/>
            <person name="Mondo S."/>
            <person name="Nolan M."/>
            <person name="Ohm R."/>
            <person name="Pangilinan J."/>
            <person name="Park H.-J."/>
            <person name="Ramirez L."/>
            <person name="Alfaro M."/>
            <person name="Sun H."/>
            <person name="Tritt A."/>
            <person name="Yoshinaga Y."/>
            <person name="Zwiers L.-H."/>
            <person name="Turgeon B."/>
            <person name="Goodwin S."/>
            <person name="Spatafora J."/>
            <person name="Crous P."/>
            <person name="Grigoriev I."/>
        </authorList>
    </citation>
    <scope>NUCLEOTIDE SEQUENCE [LARGE SCALE GENOMIC DNA]</scope>
    <source>
        <strain evidence="3">CBS 304.66</strain>
    </source>
</reference>